<keyword evidence="3" id="KW-1185">Reference proteome</keyword>
<protein>
    <submittedName>
        <fullName evidence="2">Uncharacterized protein</fullName>
    </submittedName>
</protein>
<dbReference type="AlphaFoldDB" id="A0A1H5U641"/>
<feature type="region of interest" description="Disordered" evidence="1">
    <location>
        <begin position="1"/>
        <end position="53"/>
    </location>
</feature>
<sequence>MPANNAILQDDRHFRPCRKPGSHTGFVRRRYRHGGHTKVSQVPCGGGSSSGQQRIGVGGDMAITVDDNQVSRHCLGND</sequence>
<proteinExistence type="predicted"/>
<organism evidence="2 3">
    <name type="scientific">Bryocella elongata</name>
    <dbReference type="NCBI Taxonomy" id="863522"/>
    <lineage>
        <taxon>Bacteria</taxon>
        <taxon>Pseudomonadati</taxon>
        <taxon>Acidobacteriota</taxon>
        <taxon>Terriglobia</taxon>
        <taxon>Terriglobales</taxon>
        <taxon>Acidobacteriaceae</taxon>
        <taxon>Bryocella</taxon>
    </lineage>
</organism>
<name>A0A1H5U641_9BACT</name>
<accession>A0A1H5U641</accession>
<evidence type="ECO:0000313" key="2">
    <source>
        <dbReference type="EMBL" id="SEF69771.1"/>
    </source>
</evidence>
<gene>
    <name evidence="2" type="ORF">SAMN05421819_0859</name>
</gene>
<evidence type="ECO:0000256" key="1">
    <source>
        <dbReference type="SAM" id="MobiDB-lite"/>
    </source>
</evidence>
<dbReference type="Proteomes" id="UP000236728">
    <property type="component" value="Unassembled WGS sequence"/>
</dbReference>
<reference evidence="2 3" key="1">
    <citation type="submission" date="2016-10" db="EMBL/GenBank/DDBJ databases">
        <authorList>
            <person name="de Groot N.N."/>
        </authorList>
    </citation>
    <scope>NUCLEOTIDE SEQUENCE [LARGE SCALE GENOMIC DNA]</scope>
    <source>
        <strain evidence="2 3">DSM 22489</strain>
    </source>
</reference>
<dbReference type="EMBL" id="FNVA01000001">
    <property type="protein sequence ID" value="SEF69771.1"/>
    <property type="molecule type" value="Genomic_DNA"/>
</dbReference>
<dbReference type="RefSeq" id="WP_235011338.1">
    <property type="nucleotide sequence ID" value="NZ_FNVA01000001.1"/>
</dbReference>
<evidence type="ECO:0000313" key="3">
    <source>
        <dbReference type="Proteomes" id="UP000236728"/>
    </source>
</evidence>
<feature type="compositionally biased region" description="Basic residues" evidence="1">
    <location>
        <begin position="15"/>
        <end position="36"/>
    </location>
</feature>